<evidence type="ECO:0000313" key="3">
    <source>
        <dbReference type="Proteomes" id="UP001430149"/>
    </source>
</evidence>
<comment type="caution">
    <text evidence="2">The sequence shown here is derived from an EMBL/GenBank/DDBJ whole genome shotgun (WGS) entry which is preliminary data.</text>
</comment>
<dbReference type="EMBL" id="JADIKE010000029">
    <property type="protein sequence ID" value="MBM7124854.1"/>
    <property type="molecule type" value="Genomic_DNA"/>
</dbReference>
<organism evidence="2 3">
    <name type="scientific">Dyella flava</name>
    <dbReference type="NCBI Taxonomy" id="1920170"/>
    <lineage>
        <taxon>Bacteria</taxon>
        <taxon>Pseudomonadati</taxon>
        <taxon>Pseudomonadota</taxon>
        <taxon>Gammaproteobacteria</taxon>
        <taxon>Lysobacterales</taxon>
        <taxon>Rhodanobacteraceae</taxon>
        <taxon>Dyella</taxon>
    </lineage>
</organism>
<evidence type="ECO:0008006" key="4">
    <source>
        <dbReference type="Google" id="ProtNLM"/>
    </source>
</evidence>
<protein>
    <recommendedName>
        <fullName evidence="4">MmcQ/YjbR family DNA-binding protein</fullName>
    </recommendedName>
</protein>
<feature type="compositionally biased region" description="Basic residues" evidence="1">
    <location>
        <begin position="121"/>
        <end position="130"/>
    </location>
</feature>
<accession>A0ABS2K162</accession>
<reference evidence="2" key="1">
    <citation type="submission" date="2020-10" db="EMBL/GenBank/DDBJ databases">
        <title>Phylogeny of dyella-like bacteria.</title>
        <authorList>
            <person name="Fu J."/>
        </authorList>
    </citation>
    <scope>NUCLEOTIDE SEQUENCE</scope>
    <source>
        <strain evidence="2">DHOC52</strain>
    </source>
</reference>
<proteinExistence type="predicted"/>
<dbReference type="RefSeq" id="WP_204680379.1">
    <property type="nucleotide sequence ID" value="NZ_BSNR01000011.1"/>
</dbReference>
<name>A0ABS2K162_9GAMM</name>
<keyword evidence="3" id="KW-1185">Reference proteome</keyword>
<feature type="region of interest" description="Disordered" evidence="1">
    <location>
        <begin position="121"/>
        <end position="142"/>
    </location>
</feature>
<evidence type="ECO:0000256" key="1">
    <source>
        <dbReference type="SAM" id="MobiDB-lite"/>
    </source>
</evidence>
<gene>
    <name evidence="2" type="ORF">ISP19_05625</name>
</gene>
<dbReference type="Proteomes" id="UP001430149">
    <property type="component" value="Unassembled WGS sequence"/>
</dbReference>
<sequence>MKTLPMGILNFEAVRELGLSLSGVVDSTVYGSPALKLGTRLLACVPTNKTAEVNSVVVYIDFERRAQLLEQSPEIYYITDHYEPHPTVLVRLSKIKPAELSRLLRDAYTFVSSATISRTRSSKKQAKPAVRKAVVTKSARKR</sequence>
<evidence type="ECO:0000313" key="2">
    <source>
        <dbReference type="EMBL" id="MBM7124854.1"/>
    </source>
</evidence>